<dbReference type="InterPro" id="IPR004358">
    <property type="entry name" value="Sig_transdc_His_kin-like_C"/>
</dbReference>
<keyword evidence="1" id="KW-0597">Phosphoprotein</keyword>
<protein>
    <submittedName>
        <fullName evidence="4">Sensory/regulatory protein RpfC</fullName>
        <ecNumber evidence="4">2.7.13.3</ecNumber>
    </submittedName>
</protein>
<dbReference type="PROSITE" id="PS50110">
    <property type="entry name" value="RESPONSE_REGULATORY"/>
    <property type="match status" value="1"/>
</dbReference>
<dbReference type="SUPFAM" id="SSF52172">
    <property type="entry name" value="CheY-like"/>
    <property type="match status" value="1"/>
</dbReference>
<dbReference type="PROSITE" id="PS50109">
    <property type="entry name" value="HIS_KIN"/>
    <property type="match status" value="1"/>
</dbReference>
<dbReference type="PANTHER" id="PTHR45339:SF3">
    <property type="entry name" value="HISTIDINE KINASE"/>
    <property type="match status" value="1"/>
</dbReference>
<comment type="caution">
    <text evidence="4">The sequence shown here is derived from an EMBL/GenBank/DDBJ whole genome shotgun (WGS) entry which is preliminary data.</text>
</comment>
<dbReference type="InterPro" id="IPR036890">
    <property type="entry name" value="HATPase_C_sf"/>
</dbReference>
<dbReference type="SMART" id="SM00387">
    <property type="entry name" value="HATPase_c"/>
    <property type="match status" value="1"/>
</dbReference>
<evidence type="ECO:0000259" key="3">
    <source>
        <dbReference type="PROSITE" id="PS50110"/>
    </source>
</evidence>
<dbReference type="CDD" id="cd17546">
    <property type="entry name" value="REC_hyHK_CKI1_RcsC-like"/>
    <property type="match status" value="1"/>
</dbReference>
<proteinExistence type="predicted"/>
<dbReference type="Pfam" id="PF02518">
    <property type="entry name" value="HATPase_c"/>
    <property type="match status" value="1"/>
</dbReference>
<gene>
    <name evidence="4" type="primary">rpfC_6</name>
    <name evidence="4" type="ORF">SDC9_171937</name>
</gene>
<dbReference type="PANTHER" id="PTHR45339">
    <property type="entry name" value="HYBRID SIGNAL TRANSDUCTION HISTIDINE KINASE J"/>
    <property type="match status" value="1"/>
</dbReference>
<dbReference type="SUPFAM" id="SSF55874">
    <property type="entry name" value="ATPase domain of HSP90 chaperone/DNA topoisomerase II/histidine kinase"/>
    <property type="match status" value="1"/>
</dbReference>
<organism evidence="4">
    <name type="scientific">bioreactor metagenome</name>
    <dbReference type="NCBI Taxonomy" id="1076179"/>
    <lineage>
        <taxon>unclassified sequences</taxon>
        <taxon>metagenomes</taxon>
        <taxon>ecological metagenomes</taxon>
    </lineage>
</organism>
<evidence type="ECO:0000256" key="1">
    <source>
        <dbReference type="ARBA" id="ARBA00022553"/>
    </source>
</evidence>
<dbReference type="InterPro" id="IPR005467">
    <property type="entry name" value="His_kinase_dom"/>
</dbReference>
<evidence type="ECO:0000313" key="4">
    <source>
        <dbReference type="EMBL" id="MPN24538.1"/>
    </source>
</evidence>
<feature type="domain" description="Response regulatory" evidence="3">
    <location>
        <begin position="105"/>
        <end position="221"/>
    </location>
</feature>
<dbReference type="AlphaFoldDB" id="A0A645GC97"/>
<feature type="domain" description="Histidine kinase" evidence="2">
    <location>
        <begin position="1"/>
        <end position="78"/>
    </location>
</feature>
<dbReference type="Pfam" id="PF00072">
    <property type="entry name" value="Response_reg"/>
    <property type="match status" value="1"/>
</dbReference>
<dbReference type="InterPro" id="IPR011006">
    <property type="entry name" value="CheY-like_superfamily"/>
</dbReference>
<sequence>MTIRFDVVDTGIGIPQEAVGRLFSAFEQADNSTTRRYGGTGLGLAITQKLARLMGGDAGVTSREGDGSSFWFSARLKKAAGAARVAATEDEPVFEVLQRRFAGRRVLIVDDEPINQEIAQLMLEEAGLVIDLAGDGAEGVASAGHNAYDLILMDMQMPRMDGLEATRRIRGMPGRAQVPILAMTANAFVEDRARCLAVGMNDFIPKPIDPDHLYELVVRWLKDAAA</sequence>
<dbReference type="Gene3D" id="3.40.50.2300">
    <property type="match status" value="1"/>
</dbReference>
<dbReference type="Gene3D" id="3.30.565.10">
    <property type="entry name" value="Histidine kinase-like ATPase, C-terminal domain"/>
    <property type="match status" value="1"/>
</dbReference>
<name>A0A645GC97_9ZZZZ</name>
<dbReference type="GO" id="GO:0000160">
    <property type="term" value="P:phosphorelay signal transduction system"/>
    <property type="evidence" value="ECO:0007669"/>
    <property type="project" value="InterPro"/>
</dbReference>
<dbReference type="InterPro" id="IPR003594">
    <property type="entry name" value="HATPase_dom"/>
</dbReference>
<dbReference type="PRINTS" id="PR00344">
    <property type="entry name" value="BCTRLSENSOR"/>
</dbReference>
<dbReference type="SMART" id="SM00448">
    <property type="entry name" value="REC"/>
    <property type="match status" value="1"/>
</dbReference>
<dbReference type="CDD" id="cd16922">
    <property type="entry name" value="HATPase_EvgS-ArcB-TorS-like"/>
    <property type="match status" value="1"/>
</dbReference>
<keyword evidence="4" id="KW-0808">Transferase</keyword>
<accession>A0A645GC97</accession>
<dbReference type="InterPro" id="IPR001789">
    <property type="entry name" value="Sig_transdc_resp-reg_receiver"/>
</dbReference>
<dbReference type="EC" id="2.7.13.3" evidence="4"/>
<dbReference type="EMBL" id="VSSQ01073424">
    <property type="protein sequence ID" value="MPN24538.1"/>
    <property type="molecule type" value="Genomic_DNA"/>
</dbReference>
<evidence type="ECO:0000259" key="2">
    <source>
        <dbReference type="PROSITE" id="PS50109"/>
    </source>
</evidence>
<dbReference type="GO" id="GO:0004673">
    <property type="term" value="F:protein histidine kinase activity"/>
    <property type="evidence" value="ECO:0007669"/>
    <property type="project" value="UniProtKB-EC"/>
</dbReference>
<reference evidence="4" key="1">
    <citation type="submission" date="2019-08" db="EMBL/GenBank/DDBJ databases">
        <authorList>
            <person name="Kucharzyk K."/>
            <person name="Murdoch R.W."/>
            <person name="Higgins S."/>
            <person name="Loffler F."/>
        </authorList>
    </citation>
    <scope>NUCLEOTIDE SEQUENCE</scope>
</reference>